<accession>A0A1J7C8P3</accession>
<organism evidence="1 2">
    <name type="scientific">Mangrovactinospora gilvigrisea</name>
    <dbReference type="NCBI Taxonomy" id="1428644"/>
    <lineage>
        <taxon>Bacteria</taxon>
        <taxon>Bacillati</taxon>
        <taxon>Actinomycetota</taxon>
        <taxon>Actinomycetes</taxon>
        <taxon>Kitasatosporales</taxon>
        <taxon>Streptomycetaceae</taxon>
        <taxon>Mangrovactinospora</taxon>
    </lineage>
</organism>
<dbReference type="Pfam" id="PF01177">
    <property type="entry name" value="Asp_Glu_race"/>
    <property type="match status" value="1"/>
</dbReference>
<dbReference type="OrthoDB" id="9791723at2"/>
<dbReference type="EMBL" id="MLCF01000041">
    <property type="protein sequence ID" value="OIV37900.1"/>
    <property type="molecule type" value="Genomic_DNA"/>
</dbReference>
<proteinExistence type="predicted"/>
<sequence length="219" mass="22230">MSISAPLAVVRVLSSDDPELVDDHGRLLEARFGLPTVSRCIPDQPHGIHDDASERRAEPKIVELVRAFAAQGASAVVISCAADPAVAAARAAVDVPVIGAGSAAAGVALGLGARIGVLGIRDEAPAPIAALLGERLTASRRPEGVHTTTELRTPEGSRAARAAAARLVADGAEVLLLACTGMTSLGLRPVLERELGVPVVDPVLAAGLLASYTRPADAS</sequence>
<dbReference type="Gene3D" id="3.40.50.1860">
    <property type="match status" value="2"/>
</dbReference>
<dbReference type="STRING" id="1428644.BIV57_08570"/>
<evidence type="ECO:0000313" key="1">
    <source>
        <dbReference type="EMBL" id="OIV37900.1"/>
    </source>
</evidence>
<dbReference type="InterPro" id="IPR001920">
    <property type="entry name" value="Asp/Glu_race"/>
</dbReference>
<dbReference type="RefSeq" id="WP_071656119.1">
    <property type="nucleotide sequence ID" value="NZ_MLCF01000041.1"/>
</dbReference>
<keyword evidence="2" id="KW-1185">Reference proteome</keyword>
<evidence type="ECO:0000313" key="2">
    <source>
        <dbReference type="Proteomes" id="UP000243342"/>
    </source>
</evidence>
<dbReference type="InterPro" id="IPR015942">
    <property type="entry name" value="Asp/Glu/hydantoin_racemase"/>
</dbReference>
<dbReference type="GO" id="GO:0047661">
    <property type="term" value="F:amino-acid racemase activity"/>
    <property type="evidence" value="ECO:0007669"/>
    <property type="project" value="InterPro"/>
</dbReference>
<dbReference type="Proteomes" id="UP000243342">
    <property type="component" value="Unassembled WGS sequence"/>
</dbReference>
<gene>
    <name evidence="1" type="ORF">BIV57_08570</name>
</gene>
<protein>
    <submittedName>
        <fullName evidence="1">Hydantoin racemase</fullName>
    </submittedName>
</protein>
<name>A0A1J7C8P3_9ACTN</name>
<reference evidence="1 2" key="1">
    <citation type="submission" date="2016-10" db="EMBL/GenBank/DDBJ databases">
        <title>Genome sequence of Streptomyces gilvigriseus MUSC 26.</title>
        <authorList>
            <person name="Lee L.-H."/>
            <person name="Ser H.-L."/>
        </authorList>
    </citation>
    <scope>NUCLEOTIDE SEQUENCE [LARGE SCALE GENOMIC DNA]</scope>
    <source>
        <strain evidence="1 2">MUSC 26</strain>
    </source>
</reference>
<comment type="caution">
    <text evidence="1">The sequence shown here is derived from an EMBL/GenBank/DDBJ whole genome shotgun (WGS) entry which is preliminary data.</text>
</comment>
<dbReference type="AlphaFoldDB" id="A0A1J7C8P3"/>